<dbReference type="Proteomes" id="UP001218362">
    <property type="component" value="Chromosome"/>
</dbReference>
<dbReference type="KEGG" id="acob:P0Y56_12050"/>
<dbReference type="EMBL" id="CP119316">
    <property type="protein sequence ID" value="WEK45757.1"/>
    <property type="molecule type" value="Genomic_DNA"/>
</dbReference>
<proteinExistence type="predicted"/>
<dbReference type="AlphaFoldDB" id="A0AAJ6BM65"/>
<dbReference type="Gene3D" id="3.10.450.50">
    <property type="match status" value="1"/>
</dbReference>
<evidence type="ECO:0000259" key="1">
    <source>
        <dbReference type="Pfam" id="PF12680"/>
    </source>
</evidence>
<organism evidence="2 3">
    <name type="scientific">Candidatus Andeanibacterium colombiense</name>
    <dbReference type="NCBI Taxonomy" id="3121345"/>
    <lineage>
        <taxon>Bacteria</taxon>
        <taxon>Pseudomonadati</taxon>
        <taxon>Pseudomonadota</taxon>
        <taxon>Alphaproteobacteria</taxon>
        <taxon>Sphingomonadales</taxon>
        <taxon>Sphingomonadaceae</taxon>
        <taxon>Candidatus Andeanibacterium</taxon>
    </lineage>
</organism>
<dbReference type="Pfam" id="PF12680">
    <property type="entry name" value="SnoaL_2"/>
    <property type="match status" value="1"/>
</dbReference>
<dbReference type="InterPro" id="IPR037401">
    <property type="entry name" value="SnoaL-like"/>
</dbReference>
<reference evidence="2" key="1">
    <citation type="submission" date="2023-03" db="EMBL/GenBank/DDBJ databases">
        <title>Andean soil-derived lignocellulolytic bacterial consortium as a source of novel taxa and putative plastic-active enzymes.</title>
        <authorList>
            <person name="Diaz-Garcia L."/>
            <person name="Chuvochina M."/>
            <person name="Feuerriegel G."/>
            <person name="Bunk B."/>
            <person name="Sproer C."/>
            <person name="Streit W.R."/>
            <person name="Rodriguez L.M."/>
            <person name="Overmann J."/>
            <person name="Jimenez D.J."/>
        </authorList>
    </citation>
    <scope>NUCLEOTIDE SEQUENCE</scope>
    <source>
        <strain evidence="2">MAG 26</strain>
    </source>
</reference>
<name>A0AAJ6BM65_9SPHN</name>
<protein>
    <submittedName>
        <fullName evidence="2">Nuclear transport factor 2 family protein</fullName>
    </submittedName>
</protein>
<sequence>MDFDPRDTSGRESLSARQVAERFVELFHRQDNVVDAFMAWVHPDYIQHNPNAPSGRDETLKVLAAAVANNPELTHDVKRVIYGENMHGPEGMVVVHHNFRRRKDERGWAVIDIMRIKDGYVVEHWDVMQEVPETAKNTNSMF</sequence>
<gene>
    <name evidence="2" type="ORF">P0Y56_12050</name>
</gene>
<accession>A0AAJ6BM65</accession>
<dbReference type="SUPFAM" id="SSF54427">
    <property type="entry name" value="NTF2-like"/>
    <property type="match status" value="1"/>
</dbReference>
<dbReference type="InterPro" id="IPR032710">
    <property type="entry name" value="NTF2-like_dom_sf"/>
</dbReference>
<evidence type="ECO:0000313" key="3">
    <source>
        <dbReference type="Proteomes" id="UP001218362"/>
    </source>
</evidence>
<evidence type="ECO:0000313" key="2">
    <source>
        <dbReference type="EMBL" id="WEK45757.1"/>
    </source>
</evidence>
<feature type="domain" description="SnoaL-like" evidence="1">
    <location>
        <begin position="20"/>
        <end position="124"/>
    </location>
</feature>